<dbReference type="Proteomes" id="UP000295507">
    <property type="component" value="Unassembled WGS sequence"/>
</dbReference>
<reference evidence="1 2" key="1">
    <citation type="submission" date="2019-03" db="EMBL/GenBank/DDBJ databases">
        <title>Genomic Encyclopedia of Type Strains, Phase IV (KMG-V): Genome sequencing to study the core and pangenomes of soil and plant-associated prokaryotes.</title>
        <authorList>
            <person name="Whitman W."/>
        </authorList>
    </citation>
    <scope>NUCLEOTIDE SEQUENCE [LARGE SCALE GENOMIC DNA]</scope>
    <source>
        <strain evidence="1 2">IE4868</strain>
    </source>
</reference>
<proteinExistence type="predicted"/>
<evidence type="ECO:0000313" key="2">
    <source>
        <dbReference type="Proteomes" id="UP000295507"/>
    </source>
</evidence>
<name>A0A4R3R883_9HYPH</name>
<organism evidence="1 2">
    <name type="scientific">Rhizobium azibense</name>
    <dbReference type="NCBI Taxonomy" id="1136135"/>
    <lineage>
        <taxon>Bacteria</taxon>
        <taxon>Pseudomonadati</taxon>
        <taxon>Pseudomonadota</taxon>
        <taxon>Alphaproteobacteria</taxon>
        <taxon>Hyphomicrobiales</taxon>
        <taxon>Rhizobiaceae</taxon>
        <taxon>Rhizobium/Agrobacterium group</taxon>
        <taxon>Rhizobium</taxon>
    </lineage>
</organism>
<dbReference type="AlphaFoldDB" id="A0A4R3R883"/>
<dbReference type="RefSeq" id="WP_165922050.1">
    <property type="nucleotide sequence ID" value="NZ_SMBK01000027.1"/>
</dbReference>
<gene>
    <name evidence="1" type="ORF">EV129_12745</name>
</gene>
<comment type="caution">
    <text evidence="1">The sequence shown here is derived from an EMBL/GenBank/DDBJ whole genome shotgun (WGS) entry which is preliminary data.</text>
</comment>
<dbReference type="EMBL" id="SMBK01000027">
    <property type="protein sequence ID" value="TCU31490.1"/>
    <property type="molecule type" value="Genomic_DNA"/>
</dbReference>
<accession>A0A4R3R883</accession>
<evidence type="ECO:0000313" key="1">
    <source>
        <dbReference type="EMBL" id="TCU31490.1"/>
    </source>
</evidence>
<sequence>MVLLSDSTSTPEECRLVAAGDQPVQFDQRRKIDTCKTHGHAAAHHRINHPARNRDHDTCRPQYLQKPTRRSFFDATNGNPLAKIWMPAIMNLDFIADMGRMNGALELEERIGFLLALTPVRRPWRGP</sequence>
<protein>
    <submittedName>
        <fullName evidence="1">Uncharacterized protein</fullName>
    </submittedName>
</protein>